<accession>A0A4Y7SRT5</accession>
<evidence type="ECO:0000313" key="3">
    <source>
        <dbReference type="Proteomes" id="UP000298030"/>
    </source>
</evidence>
<proteinExistence type="predicted"/>
<gene>
    <name evidence="2" type="ORF">FA13DRAFT_1638766</name>
</gene>
<dbReference type="EMBL" id="QPFP01000067">
    <property type="protein sequence ID" value="TEB24421.1"/>
    <property type="molecule type" value="Genomic_DNA"/>
</dbReference>
<protein>
    <submittedName>
        <fullName evidence="2">Uncharacterized protein</fullName>
    </submittedName>
</protein>
<sequence length="825" mass="94471">WYPWRDRLYCTLDILMHLPRSVFSEKQIDLMLWLLKVNGITDCPSTKEVKDWSRDINRLYGIDTFEYNGALGHVYYVNSISQMLAQEFANPKVRHKLHVLPEDSGPRLSEARQGKRWLHELHSELTTPWHRSGTTDYFTFEPTLATKNRFVIPTRWFTRGDRTFAKCWDMEPVSVDGTQTWRAVVRSPETEVPADELLKSYPELKVHMADFPDLYRNIPTLFPIHHVFHQEDGTCAEWDGVNWSNEKGSYWRQKSGGRPVYSVPIWLYCDDTSGNMSKKWNKHNSWLFTLAGLPRTEVTREYNVHFLCTSNLAEPMEMLDGIQEEISRAQREGIWAWDCSKQDGCGPGPVMIFPVVLALLGDNPMQSEMACHIGLAGRKFCRVCEAENDKGQRMPLGTDIPGGVAPPVDASPSGPADDNDTDNPDPPNAIYDTGSDTSQPGSPVEGTQPRRRHDTERVLRNYITDAKVIGNEGRIEAEKTRTGVKDTFLAHFLEKIKSSYKSHRGVDAQQKALDLFWDKHFKEEEVENMINPVWRLKGLDAHQDTPVEILHVVLLGLVKYFWRDAVRHQLHKKEDKLAELAVRLDCIDVHGLGLSSLRGRTLVQYAGSLVGRDFRAVAQVAPFVLHNLISPESYETWLSLSKLIPLIWQPEIEDIVAHSALLKVEIHQFLLRTARWTGRWFNKPKFHILVHLPSHIERFGPAILFATEAFESFNAIIRAKSVHSNRAAPSRDIAEGFSQWERIRHWLSGGWFRELGVENVMNMTTWKPLPAKGWTRPVFDPDPEGWKCTGMESKKIVNDMDGPIPRYVGLVDRKRLGTSIFLRSG</sequence>
<organism evidence="2 3">
    <name type="scientific">Coprinellus micaceus</name>
    <name type="common">Glistening ink-cap mushroom</name>
    <name type="synonym">Coprinus micaceus</name>
    <dbReference type="NCBI Taxonomy" id="71717"/>
    <lineage>
        <taxon>Eukaryota</taxon>
        <taxon>Fungi</taxon>
        <taxon>Dikarya</taxon>
        <taxon>Basidiomycota</taxon>
        <taxon>Agaricomycotina</taxon>
        <taxon>Agaricomycetes</taxon>
        <taxon>Agaricomycetidae</taxon>
        <taxon>Agaricales</taxon>
        <taxon>Agaricineae</taxon>
        <taxon>Psathyrellaceae</taxon>
        <taxon>Coprinellus</taxon>
    </lineage>
</organism>
<keyword evidence="3" id="KW-1185">Reference proteome</keyword>
<dbReference type="Proteomes" id="UP000298030">
    <property type="component" value="Unassembled WGS sequence"/>
</dbReference>
<dbReference type="AlphaFoldDB" id="A0A4Y7SRT5"/>
<evidence type="ECO:0000313" key="2">
    <source>
        <dbReference type="EMBL" id="TEB24421.1"/>
    </source>
</evidence>
<dbReference type="PANTHER" id="PTHR31912">
    <property type="entry name" value="IP13529P"/>
    <property type="match status" value="1"/>
</dbReference>
<comment type="caution">
    <text evidence="2">The sequence shown here is derived from an EMBL/GenBank/DDBJ whole genome shotgun (WGS) entry which is preliminary data.</text>
</comment>
<reference evidence="2 3" key="1">
    <citation type="journal article" date="2019" name="Nat. Ecol. Evol.">
        <title>Megaphylogeny resolves global patterns of mushroom evolution.</title>
        <authorList>
            <person name="Varga T."/>
            <person name="Krizsan K."/>
            <person name="Foldi C."/>
            <person name="Dima B."/>
            <person name="Sanchez-Garcia M."/>
            <person name="Sanchez-Ramirez S."/>
            <person name="Szollosi G.J."/>
            <person name="Szarkandi J.G."/>
            <person name="Papp V."/>
            <person name="Albert L."/>
            <person name="Andreopoulos W."/>
            <person name="Angelini C."/>
            <person name="Antonin V."/>
            <person name="Barry K.W."/>
            <person name="Bougher N.L."/>
            <person name="Buchanan P."/>
            <person name="Buyck B."/>
            <person name="Bense V."/>
            <person name="Catcheside P."/>
            <person name="Chovatia M."/>
            <person name="Cooper J."/>
            <person name="Damon W."/>
            <person name="Desjardin D."/>
            <person name="Finy P."/>
            <person name="Geml J."/>
            <person name="Haridas S."/>
            <person name="Hughes K."/>
            <person name="Justo A."/>
            <person name="Karasinski D."/>
            <person name="Kautmanova I."/>
            <person name="Kiss B."/>
            <person name="Kocsube S."/>
            <person name="Kotiranta H."/>
            <person name="LaButti K.M."/>
            <person name="Lechner B.E."/>
            <person name="Liimatainen K."/>
            <person name="Lipzen A."/>
            <person name="Lukacs Z."/>
            <person name="Mihaltcheva S."/>
            <person name="Morgado L.N."/>
            <person name="Niskanen T."/>
            <person name="Noordeloos M.E."/>
            <person name="Ohm R.A."/>
            <person name="Ortiz-Santana B."/>
            <person name="Ovrebo C."/>
            <person name="Racz N."/>
            <person name="Riley R."/>
            <person name="Savchenko A."/>
            <person name="Shiryaev A."/>
            <person name="Soop K."/>
            <person name="Spirin V."/>
            <person name="Szebenyi C."/>
            <person name="Tomsovsky M."/>
            <person name="Tulloss R.E."/>
            <person name="Uehling J."/>
            <person name="Grigoriev I.V."/>
            <person name="Vagvolgyi C."/>
            <person name="Papp T."/>
            <person name="Martin F.M."/>
            <person name="Miettinen O."/>
            <person name="Hibbett D.S."/>
            <person name="Nagy L.G."/>
        </authorList>
    </citation>
    <scope>NUCLEOTIDE SEQUENCE [LARGE SCALE GENOMIC DNA]</scope>
    <source>
        <strain evidence="2 3">FP101781</strain>
    </source>
</reference>
<dbReference type="PANTHER" id="PTHR31912:SF34">
    <property type="entry name" value="NOTOCHORD-RELATED PROTEIN"/>
    <property type="match status" value="1"/>
</dbReference>
<feature type="region of interest" description="Disordered" evidence="1">
    <location>
        <begin position="392"/>
        <end position="457"/>
    </location>
</feature>
<dbReference type="STRING" id="71717.A0A4Y7SRT5"/>
<evidence type="ECO:0000256" key="1">
    <source>
        <dbReference type="SAM" id="MobiDB-lite"/>
    </source>
</evidence>
<name>A0A4Y7SRT5_COPMI</name>
<dbReference type="OrthoDB" id="2246127at2759"/>
<feature type="non-terminal residue" evidence="2">
    <location>
        <position position="1"/>
    </location>
</feature>